<dbReference type="Proteomes" id="UP000704712">
    <property type="component" value="Unassembled WGS sequence"/>
</dbReference>
<dbReference type="EMBL" id="JAACNO010000008">
    <property type="protein sequence ID" value="KAF4150787.1"/>
    <property type="molecule type" value="Genomic_DNA"/>
</dbReference>
<feature type="domain" description="Tf2-1-like SH3-like" evidence="2">
    <location>
        <begin position="14"/>
        <end position="63"/>
    </location>
</feature>
<evidence type="ECO:0000259" key="2">
    <source>
        <dbReference type="Pfam" id="PF24626"/>
    </source>
</evidence>
<name>A0A8S9VF29_PHYIN</name>
<protein>
    <submittedName>
        <fullName evidence="3">Putative retrotransposable element Tf2</fullName>
    </submittedName>
</protein>
<feature type="region of interest" description="Disordered" evidence="1">
    <location>
        <begin position="70"/>
        <end position="132"/>
    </location>
</feature>
<dbReference type="AlphaFoldDB" id="A0A8S9VF29"/>
<evidence type="ECO:0000313" key="4">
    <source>
        <dbReference type="Proteomes" id="UP000704712"/>
    </source>
</evidence>
<evidence type="ECO:0000256" key="1">
    <source>
        <dbReference type="SAM" id="MobiDB-lite"/>
    </source>
</evidence>
<sequence length="194" mass="21242">KEHTDANGRSIVEGFESFKTKLRPRFIGPFKVVARKGVAYTLNLPKKMRTHPVFFVGLLKPYQDPAQVSEGTLAPTVDGPRTAAGKQVVEPRGAGRQQYAAPKQADQQQVTEPQVTERSAQDAGARQAKHSAQRLNAQVQKTLCEIFSIAPSTFSNVIATADITLEPALNCLPDAAIRYPMKKMQIKWSASVQA</sequence>
<feature type="non-terminal residue" evidence="3">
    <location>
        <position position="194"/>
    </location>
</feature>
<accession>A0A8S9VF29</accession>
<proteinExistence type="predicted"/>
<evidence type="ECO:0000313" key="3">
    <source>
        <dbReference type="EMBL" id="KAF4150787.1"/>
    </source>
</evidence>
<dbReference type="InterPro" id="IPR056924">
    <property type="entry name" value="SH3_Tf2-1"/>
</dbReference>
<reference evidence="3" key="1">
    <citation type="submission" date="2020-03" db="EMBL/GenBank/DDBJ databases">
        <title>Hybrid Assembly of Korean Phytophthora infestans isolates.</title>
        <authorList>
            <person name="Prokchorchik M."/>
            <person name="Lee Y."/>
            <person name="Seo J."/>
            <person name="Cho J.-H."/>
            <person name="Park Y.-E."/>
            <person name="Jang D.-C."/>
            <person name="Im J.-S."/>
            <person name="Choi J.-G."/>
            <person name="Park H.-J."/>
            <person name="Lee G.-B."/>
            <person name="Lee Y.-G."/>
            <person name="Hong S.-Y."/>
            <person name="Cho K."/>
            <person name="Sohn K.H."/>
        </authorList>
    </citation>
    <scope>NUCLEOTIDE SEQUENCE</scope>
    <source>
        <strain evidence="3">KR_2_A2</strain>
    </source>
</reference>
<comment type="caution">
    <text evidence="3">The sequence shown here is derived from an EMBL/GenBank/DDBJ whole genome shotgun (WGS) entry which is preliminary data.</text>
</comment>
<dbReference type="Pfam" id="PF24626">
    <property type="entry name" value="SH3_Tf2-1"/>
    <property type="match status" value="1"/>
</dbReference>
<gene>
    <name evidence="3" type="ORF">GN958_ATG00028</name>
</gene>
<organism evidence="3 4">
    <name type="scientific">Phytophthora infestans</name>
    <name type="common">Potato late blight agent</name>
    <name type="synonym">Botrytis infestans</name>
    <dbReference type="NCBI Taxonomy" id="4787"/>
    <lineage>
        <taxon>Eukaryota</taxon>
        <taxon>Sar</taxon>
        <taxon>Stramenopiles</taxon>
        <taxon>Oomycota</taxon>
        <taxon>Peronosporomycetes</taxon>
        <taxon>Peronosporales</taxon>
        <taxon>Peronosporaceae</taxon>
        <taxon>Phytophthora</taxon>
    </lineage>
</organism>
<feature type="compositionally biased region" description="Polar residues" evidence="1">
    <location>
        <begin position="105"/>
        <end position="118"/>
    </location>
</feature>